<accession>G9ISV3</accession>
<comment type="function">
    <text evidence="2">Core subunit of the mitochondrial membrane respiratory chain NADH dehydrogenase (Complex I) which catalyzes electron transfer from NADH through the respiratory chain, using ubiquinone as an electron acceptor. Essential for the catalytic activity and assembly of complex I.</text>
</comment>
<geneLocation type="mitochondrion" evidence="4"/>
<dbReference type="GO" id="GO:0008137">
    <property type="term" value="F:NADH dehydrogenase (ubiquinone) activity"/>
    <property type="evidence" value="ECO:0007669"/>
    <property type="project" value="UniProtKB-UniRule"/>
</dbReference>
<dbReference type="EMBL" id="JN700947">
    <property type="protein sequence ID" value="AER54602.1"/>
    <property type="molecule type" value="Genomic_DNA"/>
</dbReference>
<dbReference type="AlphaFoldDB" id="G9ISV3"/>
<dbReference type="EC" id="7.1.1.2" evidence="2"/>
<keyword evidence="2" id="KW-0679">Respiratory chain</keyword>
<dbReference type="PANTHER" id="PTHR33269:SF17">
    <property type="entry name" value="NADH-UBIQUINONE OXIDOREDUCTASE CHAIN 6"/>
    <property type="match status" value="1"/>
</dbReference>
<feature type="signal peptide" evidence="3">
    <location>
        <begin position="1"/>
        <end position="19"/>
    </location>
</feature>
<keyword evidence="2" id="KW-0830">Ubiquinone</keyword>
<protein>
    <recommendedName>
        <fullName evidence="1 2">NADH-ubiquinone oxidoreductase chain 6</fullName>
        <ecNumber evidence="2">7.1.1.2</ecNumber>
    </recommendedName>
</protein>
<keyword evidence="2" id="KW-0472">Membrane</keyword>
<name>G9ISV3_9CNID</name>
<dbReference type="InterPro" id="IPR042106">
    <property type="entry name" value="Nuo/plastoQ_OxRdtase_6_NuoJ"/>
</dbReference>
<evidence type="ECO:0000256" key="3">
    <source>
        <dbReference type="SAM" id="SignalP"/>
    </source>
</evidence>
<evidence type="ECO:0000313" key="4">
    <source>
        <dbReference type="EMBL" id="AER54602.1"/>
    </source>
</evidence>
<feature type="transmembrane region" description="Helical" evidence="2">
    <location>
        <begin position="141"/>
        <end position="164"/>
    </location>
</feature>
<keyword evidence="2" id="KW-0812">Transmembrane</keyword>
<comment type="catalytic activity">
    <reaction evidence="2">
        <text>a ubiquinone + NADH + 5 H(+)(in) = a ubiquinol + NAD(+) + 4 H(+)(out)</text>
        <dbReference type="Rhea" id="RHEA:29091"/>
        <dbReference type="Rhea" id="RHEA-COMP:9565"/>
        <dbReference type="Rhea" id="RHEA-COMP:9566"/>
        <dbReference type="ChEBI" id="CHEBI:15378"/>
        <dbReference type="ChEBI" id="CHEBI:16389"/>
        <dbReference type="ChEBI" id="CHEBI:17976"/>
        <dbReference type="ChEBI" id="CHEBI:57540"/>
        <dbReference type="ChEBI" id="CHEBI:57945"/>
        <dbReference type="EC" id="7.1.1.2"/>
    </reaction>
</comment>
<keyword evidence="2" id="KW-1278">Translocase</keyword>
<dbReference type="GO" id="GO:0016491">
    <property type="term" value="F:oxidoreductase activity"/>
    <property type="evidence" value="ECO:0007669"/>
    <property type="project" value="UniProtKB-KW"/>
</dbReference>
<dbReference type="Gene3D" id="1.20.120.1200">
    <property type="entry name" value="NADH-ubiquinone/plastoquinone oxidoreductase chain 6, subunit NuoJ"/>
    <property type="match status" value="1"/>
</dbReference>
<keyword evidence="4" id="KW-0560">Oxidoreductase</keyword>
<keyword evidence="2 4" id="KW-0496">Mitochondrion</keyword>
<keyword evidence="2" id="KW-0520">NAD</keyword>
<evidence type="ECO:0000256" key="1">
    <source>
        <dbReference type="ARBA" id="ARBA00021095"/>
    </source>
</evidence>
<keyword evidence="2" id="KW-0813">Transport</keyword>
<sequence length="186" mass="21215">MEQLFFLFSILLLSSVTMAITSSNPVHSVFWLVLVFIYSSGFLISLSFEFLALMMIIIYVGAIAILFLFVIMMLDIAQLKKVTSIFNIIPIVFIVFINILIEGWWILKSNLNLGLEISIFNWENTNINHINNLGLNLYTEYAYPLLILSLLLLVAMVGAIVLTLELGTITRKQSLVDQHHRNNSWT</sequence>
<reference evidence="4" key="1">
    <citation type="journal article" date="2012" name="Genome Biol. Evol.">
        <title>Evolution of linear mitochondrial genomes in medusozoan cnidarians.</title>
        <authorList>
            <person name="Kayal E."/>
            <person name="Bentlage B."/>
            <person name="Collins A.G."/>
            <person name="Kayal M."/>
            <person name="Pirro S."/>
            <person name="Lavrov D.V."/>
        </authorList>
    </citation>
    <scope>NUCLEOTIDE SEQUENCE</scope>
</reference>
<evidence type="ECO:0000256" key="2">
    <source>
        <dbReference type="RuleBase" id="RU004430"/>
    </source>
</evidence>
<dbReference type="Pfam" id="PF00499">
    <property type="entry name" value="Oxidored_q3"/>
    <property type="match status" value="1"/>
</dbReference>
<keyword evidence="2" id="KW-1133">Transmembrane helix</keyword>
<gene>
    <name evidence="4" type="primary">nad6</name>
</gene>
<dbReference type="PANTHER" id="PTHR33269">
    <property type="entry name" value="NADH-UBIQUINONE OXIDOREDUCTASE CHAIN 6"/>
    <property type="match status" value="1"/>
</dbReference>
<keyword evidence="2" id="KW-0249">Electron transport</keyword>
<feature type="chain" id="PRO_5003522339" description="NADH-ubiquinone oxidoreductase chain 6" evidence="3">
    <location>
        <begin position="20"/>
        <end position="186"/>
    </location>
</feature>
<proteinExistence type="inferred from homology"/>
<keyword evidence="3" id="KW-0732">Signal</keyword>
<feature type="transmembrane region" description="Helical" evidence="2">
    <location>
        <begin position="43"/>
        <end position="73"/>
    </location>
</feature>
<feature type="transmembrane region" description="Helical" evidence="2">
    <location>
        <begin position="85"/>
        <end position="107"/>
    </location>
</feature>
<dbReference type="InterPro" id="IPR001457">
    <property type="entry name" value="NADH_UbQ/plastoQ_OxRdtase_su6"/>
</dbReference>
<dbReference type="GO" id="GO:0031966">
    <property type="term" value="C:mitochondrial membrane"/>
    <property type="evidence" value="ECO:0007669"/>
    <property type="project" value="UniProtKB-SubCell"/>
</dbReference>
<comment type="subcellular location">
    <subcellularLocation>
        <location evidence="2">Mitochondrion membrane</location>
        <topology evidence="2">Multi-pass membrane protein</topology>
    </subcellularLocation>
</comment>
<comment type="similarity">
    <text evidence="2">Belongs to the complex I subunit 6 family.</text>
</comment>
<organism evidence="4">
    <name type="scientific">Nemopsis bachei</name>
    <dbReference type="NCBI Taxonomy" id="1104537"/>
    <lineage>
        <taxon>Eukaryota</taxon>
        <taxon>Metazoa</taxon>
        <taxon>Cnidaria</taxon>
        <taxon>Hydrozoa</taxon>
        <taxon>Hydroidolina</taxon>
        <taxon>Anthoathecata</taxon>
        <taxon>Filifera</taxon>
        <taxon>Bougainvilliidae</taxon>
        <taxon>Nemopsis</taxon>
    </lineage>
</organism>